<gene>
    <name evidence="4" type="ORF">SRAA_0916</name>
</gene>
<sequence length="132" mass="14168">MTLKLTLVYSSAARQVREIALDLPAGSTLAQALEQAKRHWLAGCQQGAKGTWAAGSAGADAAVHDDQGDDWPAAAVAAAEFGLWGRPAAATTVLHDGDRIEIYRPLRVDPKVARRERYRQRNTKPAAKPDPA</sequence>
<dbReference type="RefSeq" id="WP_045533274.1">
    <property type="nucleotide sequence ID" value="NZ_AP014568.1"/>
</dbReference>
<protein>
    <recommendedName>
        <fullName evidence="2">UPF0125 protein SRAA_0916</fullName>
    </recommendedName>
</protein>
<dbReference type="AlphaFoldDB" id="A0A060NIL2"/>
<organism evidence="4 5">
    <name type="scientific">Serpentinimonas raichei</name>
    <dbReference type="NCBI Taxonomy" id="1458425"/>
    <lineage>
        <taxon>Bacteria</taxon>
        <taxon>Pseudomonadati</taxon>
        <taxon>Pseudomonadota</taxon>
        <taxon>Betaproteobacteria</taxon>
        <taxon>Burkholderiales</taxon>
        <taxon>Comamonadaceae</taxon>
        <taxon>Serpentinimonas</taxon>
    </lineage>
</organism>
<dbReference type="InterPro" id="IPR016155">
    <property type="entry name" value="Mopterin_synth/thiamin_S_b"/>
</dbReference>
<dbReference type="Pfam" id="PF03658">
    <property type="entry name" value="Ub-RnfH"/>
    <property type="match status" value="1"/>
</dbReference>
<dbReference type="PANTHER" id="PTHR37483">
    <property type="entry name" value="UPF0125 PROTEIN RATB"/>
    <property type="match status" value="1"/>
</dbReference>
<dbReference type="PANTHER" id="PTHR37483:SF1">
    <property type="entry name" value="UPF0125 PROTEIN RATB"/>
    <property type="match status" value="1"/>
</dbReference>
<evidence type="ECO:0000256" key="3">
    <source>
        <dbReference type="SAM" id="MobiDB-lite"/>
    </source>
</evidence>
<dbReference type="InterPro" id="IPR037021">
    <property type="entry name" value="RnfH_sf"/>
</dbReference>
<evidence type="ECO:0000313" key="4">
    <source>
        <dbReference type="EMBL" id="BAO80770.1"/>
    </source>
</evidence>
<name>A0A060NIL2_9BURK</name>
<proteinExistence type="inferred from homology"/>
<dbReference type="OrthoDB" id="9796575at2"/>
<keyword evidence="5" id="KW-1185">Reference proteome</keyword>
<evidence type="ECO:0000256" key="2">
    <source>
        <dbReference type="HAMAP-Rule" id="MF_00460"/>
    </source>
</evidence>
<dbReference type="Proteomes" id="UP000067461">
    <property type="component" value="Chromosome"/>
</dbReference>
<dbReference type="HOGENOM" id="CLU_150721_0_0_4"/>
<dbReference type="KEGG" id="cbaa:SRAA_0916"/>
<accession>A0A060NIL2</accession>
<dbReference type="HAMAP" id="MF_00460">
    <property type="entry name" value="UPF0125_RnfH"/>
    <property type="match status" value="1"/>
</dbReference>
<dbReference type="STRING" id="1458425.SRAA_0916"/>
<dbReference type="SUPFAM" id="SSF54285">
    <property type="entry name" value="MoaD/ThiS"/>
    <property type="match status" value="1"/>
</dbReference>
<comment type="similarity">
    <text evidence="1 2">Belongs to the UPF0125 (RnfH) family.</text>
</comment>
<evidence type="ECO:0000256" key="1">
    <source>
        <dbReference type="ARBA" id="ARBA00010645"/>
    </source>
</evidence>
<dbReference type="EMBL" id="AP014568">
    <property type="protein sequence ID" value="BAO80770.1"/>
    <property type="molecule type" value="Genomic_DNA"/>
</dbReference>
<dbReference type="InterPro" id="IPR005346">
    <property type="entry name" value="RnfH"/>
</dbReference>
<dbReference type="Gene3D" id="3.10.20.280">
    <property type="entry name" value="RnfH-like"/>
    <property type="match status" value="1"/>
</dbReference>
<evidence type="ECO:0000313" key="5">
    <source>
        <dbReference type="Proteomes" id="UP000067461"/>
    </source>
</evidence>
<reference evidence="4 5" key="1">
    <citation type="journal article" date="2014" name="Nat. Commun.">
        <title>Physiological and genomic features of highly alkaliphilic hydrogen-utilizing Betaproteobacteria from a continental serpentinizing site.</title>
        <authorList>
            <person name="Suzuki S."/>
            <person name="Kuenen J.G."/>
            <person name="Schipper K."/>
            <person name="van der Velde S."/>
            <person name="Ishii S."/>
            <person name="Wu A."/>
            <person name="Sorokin D.Y."/>
            <person name="Tenney A."/>
            <person name="Meng X.Y."/>
            <person name="Morrill P.L."/>
            <person name="Kamagata Y."/>
            <person name="Muyzer G."/>
            <person name="Nealson K.H."/>
        </authorList>
    </citation>
    <scope>NUCLEOTIDE SEQUENCE [LARGE SCALE GENOMIC DNA]</scope>
    <source>
        <strain evidence="4 5">A1</strain>
    </source>
</reference>
<feature type="region of interest" description="Disordered" evidence="3">
    <location>
        <begin position="113"/>
        <end position="132"/>
    </location>
</feature>